<dbReference type="PROSITE" id="PS50157">
    <property type="entry name" value="ZINC_FINGER_C2H2_2"/>
    <property type="match status" value="1"/>
</dbReference>
<dbReference type="SMART" id="SM00355">
    <property type="entry name" value="ZnF_C2H2"/>
    <property type="match status" value="1"/>
</dbReference>
<organism evidence="6 7">
    <name type="scientific">Chilo suppressalis</name>
    <name type="common">Asiatic rice borer moth</name>
    <dbReference type="NCBI Taxonomy" id="168631"/>
    <lineage>
        <taxon>Eukaryota</taxon>
        <taxon>Metazoa</taxon>
        <taxon>Ecdysozoa</taxon>
        <taxon>Arthropoda</taxon>
        <taxon>Hexapoda</taxon>
        <taxon>Insecta</taxon>
        <taxon>Pterygota</taxon>
        <taxon>Neoptera</taxon>
        <taxon>Endopterygota</taxon>
        <taxon>Lepidoptera</taxon>
        <taxon>Glossata</taxon>
        <taxon>Ditrysia</taxon>
        <taxon>Pyraloidea</taxon>
        <taxon>Crambidae</taxon>
        <taxon>Crambinae</taxon>
        <taxon>Chilo</taxon>
    </lineage>
</organism>
<dbReference type="SUPFAM" id="SSF57716">
    <property type="entry name" value="Glucocorticoid receptor-like (DNA-binding domain)"/>
    <property type="match status" value="1"/>
</dbReference>
<proteinExistence type="predicted"/>
<gene>
    <name evidence="6" type="ORF">CHILSU_LOCUS9307</name>
</gene>
<feature type="domain" description="C2H2-type" evidence="4">
    <location>
        <begin position="193"/>
        <end position="220"/>
    </location>
</feature>
<feature type="binding site" evidence="2">
    <location>
        <position position="60"/>
    </location>
    <ligand>
        <name>Zn(2+)</name>
        <dbReference type="ChEBI" id="CHEBI:29105"/>
    </ligand>
</feature>
<feature type="region of interest" description="Disordered" evidence="3">
    <location>
        <begin position="567"/>
        <end position="586"/>
    </location>
</feature>
<keyword evidence="1" id="KW-0863">Zinc-finger</keyword>
<dbReference type="PROSITE" id="PS00028">
    <property type="entry name" value="ZINC_FINGER_C2H2_1"/>
    <property type="match status" value="1"/>
</dbReference>
<feature type="binding site" evidence="2">
    <location>
        <position position="21"/>
    </location>
    <ligand>
        <name>Zn(2+)</name>
        <dbReference type="ChEBI" id="CHEBI:29105"/>
    </ligand>
</feature>
<evidence type="ECO:0000313" key="7">
    <source>
        <dbReference type="Proteomes" id="UP001153292"/>
    </source>
</evidence>
<keyword evidence="2" id="KW-0479">Metal-binding</keyword>
<feature type="region of interest" description="Disordered" evidence="3">
    <location>
        <begin position="100"/>
        <end position="130"/>
    </location>
</feature>
<evidence type="ECO:0000256" key="2">
    <source>
        <dbReference type="PROSITE-ProRule" id="PRU01263"/>
    </source>
</evidence>
<dbReference type="EMBL" id="OU963898">
    <property type="protein sequence ID" value="CAH2990032.1"/>
    <property type="molecule type" value="Genomic_DNA"/>
</dbReference>
<evidence type="ECO:0008006" key="8">
    <source>
        <dbReference type="Google" id="ProtNLM"/>
    </source>
</evidence>
<protein>
    <recommendedName>
        <fullName evidence="8">ZAD domain-containing protein</fullName>
    </recommendedName>
</protein>
<keyword evidence="7" id="KW-1185">Reference proteome</keyword>
<feature type="binding site" evidence="2">
    <location>
        <position position="57"/>
    </location>
    <ligand>
        <name>Zn(2+)</name>
        <dbReference type="ChEBI" id="CHEBI:29105"/>
    </ligand>
</feature>
<dbReference type="PROSITE" id="PS51915">
    <property type="entry name" value="ZAD"/>
    <property type="match status" value="1"/>
</dbReference>
<accession>A0ABN8L797</accession>
<reference evidence="6" key="1">
    <citation type="submission" date="2021-12" db="EMBL/GenBank/DDBJ databases">
        <authorList>
            <person name="King R."/>
        </authorList>
    </citation>
    <scope>NUCLEOTIDE SEQUENCE</scope>
</reference>
<dbReference type="Proteomes" id="UP001153292">
    <property type="component" value="Chromosome 5"/>
</dbReference>
<feature type="domain" description="ZAD" evidence="5">
    <location>
        <begin position="16"/>
        <end position="84"/>
    </location>
</feature>
<keyword evidence="2" id="KW-0862">Zinc</keyword>
<evidence type="ECO:0000259" key="5">
    <source>
        <dbReference type="PROSITE" id="PS51915"/>
    </source>
</evidence>
<evidence type="ECO:0000313" key="6">
    <source>
        <dbReference type="EMBL" id="CAH2990032.1"/>
    </source>
</evidence>
<dbReference type="InterPro" id="IPR013087">
    <property type="entry name" value="Znf_C2H2_type"/>
</dbReference>
<evidence type="ECO:0000256" key="1">
    <source>
        <dbReference type="PROSITE-ProRule" id="PRU00042"/>
    </source>
</evidence>
<evidence type="ECO:0000256" key="3">
    <source>
        <dbReference type="SAM" id="MobiDB-lite"/>
    </source>
</evidence>
<dbReference type="InterPro" id="IPR012934">
    <property type="entry name" value="Znf_AD"/>
</dbReference>
<evidence type="ECO:0000259" key="4">
    <source>
        <dbReference type="PROSITE" id="PS50157"/>
    </source>
</evidence>
<name>A0ABN8L797_CHISP</name>
<feature type="binding site" evidence="2">
    <location>
        <position position="18"/>
    </location>
    <ligand>
        <name>Zn(2+)</name>
        <dbReference type="ChEBI" id="CHEBI:29105"/>
    </ligand>
</feature>
<sequence>MTGNSGMIEVDPKLFITCRLCLEEMGVYQIVPTVQQQIKYCFEITVEPFDGLPQLLCKKCKTLLDDYSSNKKKFIERQENLITKLKINQVEVTDAEIADTVHSNKSRSRSRSSSVNKISEDIRPRSPSIQSANEKVFDSDDNIKLSVSSCNKRRTRLLSNSSVDSERYFAPKKNTHKNLSKSSKWKKKYNKKFICNICPKSYKSKTKMVRHLDDHSNIKSQYPFILNKPCKVTLYKFDEKPNSTNLDNTVVYDHEKILQDAGNPLYHVLYTARNNCSKKTSKRQYLVSSDDDFSYNKKNRRTSRRSSNETVLLGDNYKITESSVGESPGSHKKTPEIKNAVETVCIDDSDSNTELEKNKNLKENTDIKVEFKSIENIITNCRIKYMNKFQNGSINSSKKVSSENHLKHKILSIGRKIIHKDGQFNCTGLLRYMEHKNLEVMWIPKVLDINSRENLVRIMPKLKSASNTDITSDKHRWITLTQVESNKTTSTISIPTASSVNESFNNSSICEVVPSAILSKSQAPVATTEMLNSSKSSHPDKRNIKSAVLYTDFNTTETDINSKRILNQSPVANPKQLPKKNSNTTESKLVGFSTKNMTEMVTNQSSNIDFREEISESSLSMPIITSTTSLAPLSENRKMAEKEPKVALVSDKSVPRIKVKPVSELMNPSTSNDNQNGLWAMNRFHNQAIPAPNVTMGNILENRAVPAPNVTIGNILDNRTIPAPNVTIGNILNNRAIPTPNVTIGNILENRPIPTSVGNVYLQILPQIQSVQSVQPPAVDQNAIMPLSVNTNEVATASHTDFIVLNSVELPNTKTDSPFRYCKDLLLLHNIYLLEPNITITQDYSNLLKMRVQFKEENKDKPIALCISLYCLGNSYCVCIKNTSNIDIPLTKISARWQWEIFKIFQGELSQKILSNSLKYGSEVYTNTQTFLYLLKSITHIQ</sequence>